<dbReference type="RefSeq" id="WP_161887238.1">
    <property type="nucleotide sequence ID" value="NZ_CP017146.1"/>
</dbReference>
<dbReference type="EMBL" id="CP017146">
    <property type="protein sequence ID" value="QHO70840.1"/>
    <property type="molecule type" value="Genomic_DNA"/>
</dbReference>
<feature type="transmembrane region" description="Helical" evidence="1">
    <location>
        <begin position="303"/>
        <end position="321"/>
    </location>
</feature>
<keyword evidence="1" id="KW-1133">Transmembrane helix</keyword>
<keyword evidence="1" id="KW-0472">Membrane</keyword>
<feature type="transmembrane region" description="Helical" evidence="1">
    <location>
        <begin position="6"/>
        <end position="29"/>
    </location>
</feature>
<dbReference type="Proteomes" id="UP000464507">
    <property type="component" value="Chromosome"/>
</dbReference>
<feature type="transmembrane region" description="Helical" evidence="1">
    <location>
        <begin position="446"/>
        <end position="470"/>
    </location>
</feature>
<feature type="transmembrane region" description="Helical" evidence="1">
    <location>
        <begin position="407"/>
        <end position="426"/>
    </location>
</feature>
<feature type="transmembrane region" description="Helical" evidence="1">
    <location>
        <begin position="374"/>
        <end position="400"/>
    </location>
</feature>
<keyword evidence="3" id="KW-1185">Reference proteome</keyword>
<evidence type="ECO:0000256" key="1">
    <source>
        <dbReference type="SAM" id="Phobius"/>
    </source>
</evidence>
<protein>
    <submittedName>
        <fullName evidence="2">Uncharacterized protein</fullName>
    </submittedName>
</protein>
<dbReference type="InterPro" id="IPR046671">
    <property type="entry name" value="DUF6541"/>
</dbReference>
<feature type="transmembrane region" description="Helical" evidence="1">
    <location>
        <begin position="192"/>
        <end position="214"/>
    </location>
</feature>
<feature type="transmembrane region" description="Helical" evidence="1">
    <location>
        <begin position="248"/>
        <end position="269"/>
    </location>
</feature>
<reference evidence="2 3" key="1">
    <citation type="submission" date="2016-09" db="EMBL/GenBank/DDBJ databases">
        <title>Complete genome sequence of microbes from the polar regions.</title>
        <authorList>
            <person name="Liao L."/>
            <person name="Chen B."/>
        </authorList>
    </citation>
    <scope>NUCLEOTIDE SEQUENCE [LARGE SCALE GENOMIC DNA]</scope>
    <source>
        <strain evidence="2 3">ZS314</strain>
    </source>
</reference>
<feature type="transmembrane region" description="Helical" evidence="1">
    <location>
        <begin position="333"/>
        <end position="354"/>
    </location>
</feature>
<dbReference type="AlphaFoldDB" id="A0A7L5AJP4"/>
<keyword evidence="1" id="KW-0812">Transmembrane</keyword>
<dbReference type="OrthoDB" id="3169698at2"/>
<organism evidence="2 3">
    <name type="scientific">Marisediminicola antarctica</name>
    <dbReference type="NCBI Taxonomy" id="674079"/>
    <lineage>
        <taxon>Bacteria</taxon>
        <taxon>Bacillati</taxon>
        <taxon>Actinomycetota</taxon>
        <taxon>Actinomycetes</taxon>
        <taxon>Micrococcales</taxon>
        <taxon>Microbacteriaceae</taxon>
        <taxon>Marisediminicola</taxon>
    </lineage>
</organism>
<feature type="transmembrane region" description="Helical" evidence="1">
    <location>
        <begin position="281"/>
        <end position="297"/>
    </location>
</feature>
<feature type="transmembrane region" description="Helical" evidence="1">
    <location>
        <begin position="491"/>
        <end position="510"/>
    </location>
</feature>
<gene>
    <name evidence="2" type="ORF">BHD05_15490</name>
</gene>
<proteinExistence type="predicted"/>
<dbReference type="Pfam" id="PF20176">
    <property type="entry name" value="DUF6541"/>
    <property type="match status" value="1"/>
</dbReference>
<sequence length="668" mass="70628">MQAWLFETPVFLAAVAILILPGLTAGVALGLRGFALLALAPAFTVTIVAVASLANHLVDYDWGPWSLVAATAVVSALVLGLRLLWQKRWPRPAVEPAGRLVWLATLIGLAFAFVAIAVRFASIFGAPSRVSQTFDNVYHLNAIRWILDTGIVSPFKVGGLNYQLDGRISFYPDMWHALVALAVQATGAPIPVAVNVVNIAIAGIVWPLACVFLVRQIAGPRPVALLAAGVLSASFAAFPYLMVDFGVLYPNLLSISLLPAALAAVVLVARAGDADTLTAPVRWVVLVGVLPGLALAHPTTLMALVAFSLPIGVAVVVRHLRQLRDRRAPWSRYLRAFAIAAAAFGAAAVALLLIRPPGAAFWPPRESLIVAVHGALAGAVVARPADYVVGVLLLVGVIAVVRRRFPLWLVGSYALAAGLYIIVASFPQGPLRTGFTGVWYNDSFRIAAMLPVLVLPLAALGVVALSDLLTSALLRARAARAGRNSMEPSRVARAPLAMATGAALVLALGLSTQLGPALAFAMRTGQYAYQFTSSSPLLSPDERALLDRVGSEVPEEATVVGSPWTGASLVYALSDRRALLPHIYGERDEATLEIVESLRDAAPGDEVCGFVEELDAYYVLDFGDREINGGDPDGEVDYSGLEDLGESAAVELIDSEGDARLYRVTGCN</sequence>
<accession>A0A7L5AJP4</accession>
<evidence type="ECO:0000313" key="3">
    <source>
        <dbReference type="Proteomes" id="UP000464507"/>
    </source>
</evidence>
<feature type="transmembrane region" description="Helical" evidence="1">
    <location>
        <begin position="64"/>
        <end position="85"/>
    </location>
</feature>
<feature type="transmembrane region" description="Helical" evidence="1">
    <location>
        <begin position="36"/>
        <end position="58"/>
    </location>
</feature>
<name>A0A7L5AJP4_9MICO</name>
<evidence type="ECO:0000313" key="2">
    <source>
        <dbReference type="EMBL" id="QHO70840.1"/>
    </source>
</evidence>
<feature type="transmembrane region" description="Helical" evidence="1">
    <location>
        <begin position="223"/>
        <end position="242"/>
    </location>
</feature>
<dbReference type="KEGG" id="mant:BHD05_15490"/>
<feature type="transmembrane region" description="Helical" evidence="1">
    <location>
        <begin position="97"/>
        <end position="121"/>
    </location>
</feature>